<proteinExistence type="predicted"/>
<organism evidence="1 2">
    <name type="scientific">Nannocystis pusilla</name>
    <dbReference type="NCBI Taxonomy" id="889268"/>
    <lineage>
        <taxon>Bacteria</taxon>
        <taxon>Pseudomonadati</taxon>
        <taxon>Myxococcota</taxon>
        <taxon>Polyangia</taxon>
        <taxon>Nannocystales</taxon>
        <taxon>Nannocystaceae</taxon>
        <taxon>Nannocystis</taxon>
    </lineage>
</organism>
<evidence type="ECO:0000313" key="1">
    <source>
        <dbReference type="EMBL" id="MCY1013530.1"/>
    </source>
</evidence>
<dbReference type="RefSeq" id="WP_267777549.1">
    <property type="nucleotide sequence ID" value="NZ_JAPNKE010000002.1"/>
</dbReference>
<accession>A0A9X3F1D4</accession>
<protein>
    <submittedName>
        <fullName evidence="1">Uncharacterized protein</fullName>
    </submittedName>
</protein>
<evidence type="ECO:0000313" key="2">
    <source>
        <dbReference type="Proteomes" id="UP001150924"/>
    </source>
</evidence>
<dbReference type="EMBL" id="JAPNKE010000002">
    <property type="protein sequence ID" value="MCY1013530.1"/>
    <property type="molecule type" value="Genomic_DNA"/>
</dbReference>
<keyword evidence="2" id="KW-1185">Reference proteome</keyword>
<dbReference type="Proteomes" id="UP001150924">
    <property type="component" value="Unassembled WGS sequence"/>
</dbReference>
<comment type="caution">
    <text evidence="1">The sequence shown here is derived from an EMBL/GenBank/DDBJ whole genome shotgun (WGS) entry which is preliminary data.</text>
</comment>
<sequence>MQATKAFWDMADATNETAATPAPSGADDNDYWGYYLIVSALRAFPGGTGNGQTNESDANGVNVRDYIANTNASVFGGSTTQEETMLNHNCIDGQDAG</sequence>
<dbReference type="AlphaFoldDB" id="A0A9X3F1D4"/>
<name>A0A9X3F1D4_9BACT</name>
<reference evidence="1" key="1">
    <citation type="submission" date="2022-11" db="EMBL/GenBank/DDBJ databases">
        <title>Minimal conservation of predation-associated metabolite biosynthetic gene clusters underscores biosynthetic potential of Myxococcota including descriptions for ten novel species: Archangium lansinium sp. nov., Myxococcus landrumus sp. nov., Nannocystis bai.</title>
        <authorList>
            <person name="Ahearne A."/>
            <person name="Stevens C."/>
            <person name="Phillips K."/>
        </authorList>
    </citation>
    <scope>NUCLEOTIDE SEQUENCE</scope>
    <source>
        <strain evidence="1">Na p29</strain>
    </source>
</reference>
<gene>
    <name evidence="1" type="ORF">OV079_49990</name>
</gene>